<dbReference type="SMART" id="SM00283">
    <property type="entry name" value="MA"/>
    <property type="match status" value="1"/>
</dbReference>
<evidence type="ECO:0000256" key="3">
    <source>
        <dbReference type="ARBA" id="ARBA00023224"/>
    </source>
</evidence>
<keyword evidence="6" id="KW-0812">Transmembrane</keyword>
<dbReference type="GO" id="GO:0007165">
    <property type="term" value="P:signal transduction"/>
    <property type="evidence" value="ECO:0007669"/>
    <property type="project" value="UniProtKB-KW"/>
</dbReference>
<keyword evidence="2" id="KW-0145">Chemotaxis</keyword>
<gene>
    <name evidence="9" type="ORF">PLESHI_11385</name>
</gene>
<dbReference type="PROSITE" id="PS50885">
    <property type="entry name" value="HAMP"/>
    <property type="match status" value="1"/>
</dbReference>
<dbReference type="GO" id="GO:0006935">
    <property type="term" value="P:chemotaxis"/>
    <property type="evidence" value="ECO:0007669"/>
    <property type="project" value="UniProtKB-KW"/>
</dbReference>
<dbReference type="PANTHER" id="PTHR32089:SF70">
    <property type="entry name" value="ENERGY TAXIS MODULATING METHYL ACCEPTING SENSORY TRANSDUCER"/>
    <property type="match status" value="1"/>
</dbReference>
<dbReference type="GO" id="GO:0005886">
    <property type="term" value="C:plasma membrane"/>
    <property type="evidence" value="ECO:0007669"/>
    <property type="project" value="UniProtKB-SubCell"/>
</dbReference>
<name>R8APE9_PLESH</name>
<sequence length="669" mass="72981">MLNSMDKKKNASVIRHMVIGFVVLVAAFIAANLFALNVSGQMKYSLDEVTQEAVPVTEVASELTLSLLTADKWLKSFVASRDPALLSSSQSAFEQGNRDYQQQLEEFKQLNAEHENMPVSQLAEVEKHYFAPALQTFQQYDAILRGRQTISAAVQSFQNKKMELQYGLKTLIDNGDNEVIKLTSGSFFNSLREMDQTTSDALASQDPTAIEKAMKANKVNIGRLGYAFKGLVAQVPMLGERYGEMFEAFLTDAGRKNGVLQQHYDFILQEQQVNQDIAALSAALEQALGMLQTLRDNAKNHMSLLAEQADTSYKRSFWVASALSLAVVLIAVITGSLLARSVRKPVHAILQTLRSIERGNMTERVAVSSDNEFGLIAEHINKMVAQLHHILEQISHSSTQLTHVTLLNQDNATVAKAAVESQREQTASVATAMSQMEHSVKEIARSVNHTLDQVLQLEATVTQSDALVQENVHTTQQLSDRLQSTAAVVKTVAGMSEKIGSILDVIRSIADQTNLLALNAAIEAARAGDMGRGFAVVADEVRVLAKRTTDSTGQIEQMISELQNGTRSALNTVEGCLNDMALSTSQTTQTGAAMKVIADGLGQISDMNSQIANAATEQEATSTDIARNLEEISRLADQNFASIEQMAGNSTQLENLAASQETLVRQFVL</sequence>
<dbReference type="InterPro" id="IPR004089">
    <property type="entry name" value="MCPsignal_dom"/>
</dbReference>
<dbReference type="Pfam" id="PF00015">
    <property type="entry name" value="MCPsignal"/>
    <property type="match status" value="1"/>
</dbReference>
<dbReference type="PROSITE" id="PS50111">
    <property type="entry name" value="CHEMOTAXIS_TRANSDUC_2"/>
    <property type="match status" value="1"/>
</dbReference>
<dbReference type="AlphaFoldDB" id="R8APE9"/>
<feature type="transmembrane region" description="Helical" evidence="6">
    <location>
        <begin position="317"/>
        <end position="339"/>
    </location>
</feature>
<keyword evidence="3 5" id="KW-0807">Transducer</keyword>
<evidence type="ECO:0000256" key="1">
    <source>
        <dbReference type="ARBA" id="ARBA00004429"/>
    </source>
</evidence>
<evidence type="ECO:0000313" key="9">
    <source>
        <dbReference type="EMBL" id="EON88205.1"/>
    </source>
</evidence>
<dbReference type="Pfam" id="PF00672">
    <property type="entry name" value="HAMP"/>
    <property type="match status" value="1"/>
</dbReference>
<dbReference type="SMART" id="SM00304">
    <property type="entry name" value="HAMP"/>
    <property type="match status" value="1"/>
</dbReference>
<comment type="subcellular location">
    <subcellularLocation>
        <location evidence="1">Cell inner membrane</location>
        <topology evidence="1">Multi-pass membrane protein</topology>
    </subcellularLocation>
</comment>
<feature type="domain" description="HAMP" evidence="8">
    <location>
        <begin position="340"/>
        <end position="392"/>
    </location>
</feature>
<proteinExistence type="inferred from homology"/>
<evidence type="ECO:0000256" key="2">
    <source>
        <dbReference type="ARBA" id="ARBA00022500"/>
    </source>
</evidence>
<dbReference type="Proteomes" id="UP000014012">
    <property type="component" value="Unassembled WGS sequence"/>
</dbReference>
<comment type="similarity">
    <text evidence="4">Belongs to the methyl-accepting chemotaxis (MCP) protein family.</text>
</comment>
<dbReference type="SUPFAM" id="SSF58104">
    <property type="entry name" value="Methyl-accepting chemotaxis protein (MCP) signaling domain"/>
    <property type="match status" value="1"/>
</dbReference>
<dbReference type="PANTHER" id="PTHR32089">
    <property type="entry name" value="METHYL-ACCEPTING CHEMOTAXIS PROTEIN MCPB"/>
    <property type="match status" value="1"/>
</dbReference>
<reference evidence="9 10" key="1">
    <citation type="journal article" date="2013" name="Genome Announc.">
        <title>Genome Sequence of Plesiomonas shigelloides Strain 302-73 (Serotype O1).</title>
        <authorList>
            <person name="Pique N."/>
            <person name="Aquilini E."/>
            <person name="Alioto T."/>
            <person name="Minana-Galbis D."/>
            <person name="Tomas J.M."/>
        </authorList>
    </citation>
    <scope>NUCLEOTIDE SEQUENCE [LARGE SCALE GENOMIC DNA]</scope>
    <source>
        <strain evidence="9 10">302-73</strain>
    </source>
</reference>
<keyword evidence="6" id="KW-0472">Membrane</keyword>
<dbReference type="CDD" id="cd06225">
    <property type="entry name" value="HAMP"/>
    <property type="match status" value="1"/>
</dbReference>
<keyword evidence="6" id="KW-1133">Transmembrane helix</keyword>
<organism evidence="9 10">
    <name type="scientific">Plesiomonas shigelloides 302-73</name>
    <dbReference type="NCBI Taxonomy" id="1315976"/>
    <lineage>
        <taxon>Bacteria</taxon>
        <taxon>Pseudomonadati</taxon>
        <taxon>Pseudomonadota</taxon>
        <taxon>Gammaproteobacteria</taxon>
        <taxon>Enterobacterales</taxon>
        <taxon>Enterobacteriaceae</taxon>
        <taxon>Plesiomonas</taxon>
    </lineage>
</organism>
<dbReference type="HOGENOM" id="CLU_000445_107_27_6"/>
<evidence type="ECO:0000256" key="6">
    <source>
        <dbReference type="SAM" id="Phobius"/>
    </source>
</evidence>
<evidence type="ECO:0000256" key="5">
    <source>
        <dbReference type="PROSITE-ProRule" id="PRU00284"/>
    </source>
</evidence>
<evidence type="ECO:0000313" key="10">
    <source>
        <dbReference type="Proteomes" id="UP000014012"/>
    </source>
</evidence>
<evidence type="ECO:0000259" key="8">
    <source>
        <dbReference type="PROSITE" id="PS50885"/>
    </source>
</evidence>
<dbReference type="PATRIC" id="fig|1315976.3.peg.2142"/>
<evidence type="ECO:0000256" key="4">
    <source>
        <dbReference type="ARBA" id="ARBA00029447"/>
    </source>
</evidence>
<dbReference type="EMBL" id="AQQO01000348">
    <property type="protein sequence ID" value="EON88205.1"/>
    <property type="molecule type" value="Genomic_DNA"/>
</dbReference>
<dbReference type="CDD" id="cd11386">
    <property type="entry name" value="MCP_signal"/>
    <property type="match status" value="1"/>
</dbReference>
<evidence type="ECO:0000259" key="7">
    <source>
        <dbReference type="PROSITE" id="PS50111"/>
    </source>
</evidence>
<protein>
    <submittedName>
        <fullName evidence="9">Methyl-accepting chemotaxis protein</fullName>
    </submittedName>
</protein>
<dbReference type="InterPro" id="IPR003660">
    <property type="entry name" value="HAMP_dom"/>
</dbReference>
<accession>R8APE9</accession>
<keyword evidence="10" id="KW-1185">Reference proteome</keyword>
<feature type="domain" description="Methyl-accepting transducer" evidence="7">
    <location>
        <begin position="397"/>
        <end position="633"/>
    </location>
</feature>
<dbReference type="Gene3D" id="1.10.287.950">
    <property type="entry name" value="Methyl-accepting chemotaxis protein"/>
    <property type="match status" value="1"/>
</dbReference>
<dbReference type="FunFam" id="1.10.287.950:FF:000001">
    <property type="entry name" value="Methyl-accepting chemotaxis sensory transducer"/>
    <property type="match status" value="1"/>
</dbReference>
<dbReference type="STRING" id="703.SAMEA2665130_01836"/>
<comment type="caution">
    <text evidence="9">The sequence shown here is derived from an EMBL/GenBank/DDBJ whole genome shotgun (WGS) entry which is preliminary data.</text>
</comment>